<dbReference type="GO" id="GO:0046872">
    <property type="term" value="F:metal ion binding"/>
    <property type="evidence" value="ECO:0007669"/>
    <property type="project" value="UniProtKB-KW"/>
</dbReference>
<evidence type="ECO:0000256" key="2">
    <source>
        <dbReference type="ARBA" id="ARBA00023239"/>
    </source>
</evidence>
<comment type="caution">
    <text evidence="3">The sequence shown here is derived from an EMBL/GenBank/DDBJ whole genome shotgun (WGS) entry which is preliminary data.</text>
</comment>
<keyword evidence="4" id="KW-1185">Reference proteome</keyword>
<gene>
    <name evidence="3" type="ORF">ICL16_26225</name>
</gene>
<evidence type="ECO:0000256" key="1">
    <source>
        <dbReference type="ARBA" id="ARBA00022723"/>
    </source>
</evidence>
<dbReference type="Gene3D" id="3.40.50.1400">
    <property type="match status" value="2"/>
</dbReference>
<sequence length="237" mass="26647">MPSAYLLVSHGSRDPRPEIAMQHLAQMVRNKLHCLQPKSQMVGVAYLELSPESLHEQVIRFARDAIACGCDRLKILPLFLLPGVHVMEDIPSQVDLARQVVGEDIMIDLLLYLGSNSGLKRLLERKVTNNYQWILLAHGSRRSGSKLVVEDMAACLGAVAAYWNVKQSLLLRVRELIGAGYEKIGILPYFLFAGGVTDAICWRIEELRLEFSEVCFFLAEPLGMSDELVDLVWELLE</sequence>
<organism evidence="3 4">
    <name type="scientific">Iningainema tapete BLCC-T55</name>
    <dbReference type="NCBI Taxonomy" id="2748662"/>
    <lineage>
        <taxon>Bacteria</taxon>
        <taxon>Bacillati</taxon>
        <taxon>Cyanobacteriota</taxon>
        <taxon>Cyanophyceae</taxon>
        <taxon>Nostocales</taxon>
        <taxon>Scytonemataceae</taxon>
        <taxon>Iningainema tapete</taxon>
    </lineage>
</organism>
<dbReference type="PANTHER" id="PTHR33542:SF3">
    <property type="entry name" value="SIROHYDROCHLORIN FERROCHELATASE, CHLOROPLASTIC"/>
    <property type="match status" value="1"/>
</dbReference>
<dbReference type="RefSeq" id="WP_190833880.1">
    <property type="nucleotide sequence ID" value="NZ_CAWPPI010000080.1"/>
</dbReference>
<dbReference type="Pfam" id="PF01903">
    <property type="entry name" value="CbiX"/>
    <property type="match status" value="2"/>
</dbReference>
<dbReference type="EMBL" id="JACXAE010000080">
    <property type="protein sequence ID" value="MBD2775460.1"/>
    <property type="molecule type" value="Genomic_DNA"/>
</dbReference>
<dbReference type="PANTHER" id="PTHR33542">
    <property type="entry name" value="SIROHYDROCHLORIN FERROCHELATASE, CHLOROPLASTIC"/>
    <property type="match status" value="1"/>
</dbReference>
<accession>A0A8J6XF50</accession>
<keyword evidence="2" id="KW-0456">Lyase</keyword>
<dbReference type="AlphaFoldDB" id="A0A8J6XF50"/>
<evidence type="ECO:0000313" key="4">
    <source>
        <dbReference type="Proteomes" id="UP000629098"/>
    </source>
</evidence>
<dbReference type="GO" id="GO:0016829">
    <property type="term" value="F:lyase activity"/>
    <property type="evidence" value="ECO:0007669"/>
    <property type="project" value="UniProtKB-KW"/>
</dbReference>
<reference evidence="3" key="1">
    <citation type="submission" date="2020-09" db="EMBL/GenBank/DDBJ databases">
        <title>Iningainema tapete sp. nov. (Scytonemataceae, Cyanobacteria) from greenhouses in central Florida (USA) produces two types of nodularin with biosynthetic potential for microcystin-LR and anabaenopeptins.</title>
        <authorList>
            <person name="Berthold D.E."/>
            <person name="Lefler F.W."/>
            <person name="Huang I.-S."/>
            <person name="Abdulla H."/>
            <person name="Zimba P.V."/>
            <person name="Laughinghouse H.D. IV."/>
        </authorList>
    </citation>
    <scope>NUCLEOTIDE SEQUENCE</scope>
    <source>
        <strain evidence="3">BLCCT55</strain>
    </source>
</reference>
<dbReference type="SUPFAM" id="SSF53800">
    <property type="entry name" value="Chelatase"/>
    <property type="match status" value="1"/>
</dbReference>
<dbReference type="InterPro" id="IPR050963">
    <property type="entry name" value="Sirohydro_Cobaltochel/CbiX"/>
</dbReference>
<dbReference type="CDD" id="cd03416">
    <property type="entry name" value="CbiX_SirB_N"/>
    <property type="match status" value="1"/>
</dbReference>
<name>A0A8J6XF50_9CYAN</name>
<protein>
    <submittedName>
        <fullName evidence="3">Sirohydrochlorin chelatase</fullName>
    </submittedName>
</protein>
<keyword evidence="1" id="KW-0479">Metal-binding</keyword>
<proteinExistence type="predicted"/>
<dbReference type="InterPro" id="IPR002762">
    <property type="entry name" value="CbiX-like"/>
</dbReference>
<dbReference type="Proteomes" id="UP000629098">
    <property type="component" value="Unassembled WGS sequence"/>
</dbReference>
<evidence type="ECO:0000313" key="3">
    <source>
        <dbReference type="EMBL" id="MBD2775460.1"/>
    </source>
</evidence>